<dbReference type="Proteomes" id="UP000002408">
    <property type="component" value="Chromosome"/>
</dbReference>
<dbReference type="InterPro" id="IPR019240">
    <property type="entry name" value="DUF2196"/>
</dbReference>
<dbReference type="PANTHER" id="PTHR40069">
    <property type="entry name" value="YWBE PROTEIN"/>
    <property type="match status" value="1"/>
</dbReference>
<name>A7I6K7_METB6</name>
<sequence>MDKRSDTRANGTRRDAIRPGCIVDIVLKEDQRSGKVTRGIVQDLLTNSATHPHGIKVRLRDGRVGRVACVIGTEESSGTGH</sequence>
<dbReference type="NCBIfam" id="TIGR03833">
    <property type="entry name" value="YwbE family protein"/>
    <property type="match status" value="1"/>
</dbReference>
<dbReference type="GeneID" id="5411469"/>
<accession>A7I6K7</accession>
<dbReference type="OrthoDB" id="2792at2157"/>
<dbReference type="Pfam" id="PF09962">
    <property type="entry name" value="DUF2196"/>
    <property type="match status" value="1"/>
</dbReference>
<gene>
    <name evidence="1" type="ordered locus">Mboo_0850</name>
</gene>
<evidence type="ECO:0008006" key="3">
    <source>
        <dbReference type="Google" id="ProtNLM"/>
    </source>
</evidence>
<dbReference type="HOGENOM" id="CLU_182218_0_0_2"/>
<dbReference type="EMBL" id="CP000780">
    <property type="protein sequence ID" value="ABS55368.1"/>
    <property type="molecule type" value="Genomic_DNA"/>
</dbReference>
<reference evidence="2" key="1">
    <citation type="journal article" date="2015" name="Microbiology">
        <title>Genome of Methanoregula boonei 6A8 reveals adaptations to oligotrophic peatland environments.</title>
        <authorList>
            <person name="Braeuer S."/>
            <person name="Cadillo-Quiroz H."/>
            <person name="Kyrpides N."/>
            <person name="Woyke T."/>
            <person name="Goodwin L."/>
            <person name="Detter C."/>
            <person name="Podell S."/>
            <person name="Yavitt J.B."/>
            <person name="Zinder S.H."/>
        </authorList>
    </citation>
    <scope>NUCLEOTIDE SEQUENCE [LARGE SCALE GENOMIC DNA]</scope>
    <source>
        <strain evidence="2">DSM 21154 / JCM 14090 / 6A8</strain>
    </source>
</reference>
<organism evidence="1 2">
    <name type="scientific">Methanoregula boonei (strain DSM 21154 / JCM 14090 / 6A8)</name>
    <dbReference type="NCBI Taxonomy" id="456442"/>
    <lineage>
        <taxon>Archaea</taxon>
        <taxon>Methanobacteriati</taxon>
        <taxon>Methanobacteriota</taxon>
        <taxon>Stenosarchaea group</taxon>
        <taxon>Methanomicrobia</taxon>
        <taxon>Methanomicrobiales</taxon>
        <taxon>Methanoregulaceae</taxon>
        <taxon>Methanoregula</taxon>
    </lineage>
</organism>
<dbReference type="PANTHER" id="PTHR40069:SF1">
    <property type="entry name" value="YWBE PROTEIN"/>
    <property type="match status" value="1"/>
</dbReference>
<dbReference type="STRING" id="456442.Mboo_0850"/>
<evidence type="ECO:0000313" key="2">
    <source>
        <dbReference type="Proteomes" id="UP000002408"/>
    </source>
</evidence>
<evidence type="ECO:0000313" key="1">
    <source>
        <dbReference type="EMBL" id="ABS55368.1"/>
    </source>
</evidence>
<dbReference type="KEGG" id="mbn:Mboo_0850"/>
<dbReference type="AlphaFoldDB" id="A7I6K7"/>
<keyword evidence="2" id="KW-1185">Reference proteome</keyword>
<protein>
    <recommendedName>
        <fullName evidence="3">YwbE family protein</fullName>
    </recommendedName>
</protein>
<dbReference type="RefSeq" id="WP_012106392.1">
    <property type="nucleotide sequence ID" value="NC_009712.1"/>
</dbReference>
<proteinExistence type="predicted"/>
<dbReference type="eggNOG" id="arCOG04920">
    <property type="taxonomic scope" value="Archaea"/>
</dbReference>